<dbReference type="GO" id="GO:0016567">
    <property type="term" value="P:protein ubiquitination"/>
    <property type="evidence" value="ECO:0007669"/>
    <property type="project" value="InterPro"/>
</dbReference>
<evidence type="ECO:0000256" key="7">
    <source>
        <dbReference type="PROSITE-ProRule" id="PRU00259"/>
    </source>
</evidence>
<comment type="caution">
    <text evidence="9">The sequence shown here is derived from an EMBL/GenBank/DDBJ whole genome shotgun (WGS) entry which is preliminary data.</text>
</comment>
<dbReference type="FunFam" id="3.30.40.10:FF:000442">
    <property type="entry name" value="RING-type E3 ubiquitin transferase"/>
    <property type="match status" value="1"/>
</dbReference>
<dbReference type="EMBL" id="JAGYWB010000012">
    <property type="protein sequence ID" value="KAI0502147.1"/>
    <property type="molecule type" value="Genomic_DNA"/>
</dbReference>
<keyword evidence="4" id="KW-0808">Transferase</keyword>
<dbReference type="PROSITE" id="PS51698">
    <property type="entry name" value="U_BOX"/>
    <property type="match status" value="1"/>
</dbReference>
<dbReference type="Gene3D" id="1.25.10.10">
    <property type="entry name" value="Leucine-rich Repeat Variant"/>
    <property type="match status" value="2"/>
</dbReference>
<dbReference type="SMART" id="SM00185">
    <property type="entry name" value="ARM"/>
    <property type="match status" value="5"/>
</dbReference>
<dbReference type="InterPro" id="IPR016024">
    <property type="entry name" value="ARM-type_fold"/>
</dbReference>
<comment type="catalytic activity">
    <reaction evidence="1">
        <text>S-ubiquitinyl-[E2 ubiquitin-conjugating enzyme]-L-cysteine + [acceptor protein]-L-lysine = [E2 ubiquitin-conjugating enzyme]-L-cysteine + N(6)-ubiquitinyl-[acceptor protein]-L-lysine.</text>
        <dbReference type="EC" id="2.3.2.27"/>
    </reaction>
</comment>
<dbReference type="SUPFAM" id="SSF48371">
    <property type="entry name" value="ARM repeat"/>
    <property type="match status" value="1"/>
</dbReference>
<proteinExistence type="predicted"/>
<dbReference type="InterPro" id="IPR011989">
    <property type="entry name" value="ARM-like"/>
</dbReference>
<name>A0A8T3B191_DENNO</name>
<dbReference type="OrthoDB" id="10064100at2759"/>
<feature type="repeat" description="ARM" evidence="7">
    <location>
        <begin position="444"/>
        <end position="487"/>
    </location>
</feature>
<dbReference type="InterPro" id="IPR013083">
    <property type="entry name" value="Znf_RING/FYVE/PHD"/>
</dbReference>
<keyword evidence="10" id="KW-1185">Reference proteome</keyword>
<dbReference type="Proteomes" id="UP000829196">
    <property type="component" value="Unassembled WGS sequence"/>
</dbReference>
<evidence type="ECO:0000259" key="8">
    <source>
        <dbReference type="PROSITE" id="PS51698"/>
    </source>
</evidence>
<evidence type="ECO:0000256" key="6">
    <source>
        <dbReference type="ARBA" id="ARBA00022786"/>
    </source>
</evidence>
<dbReference type="PANTHER" id="PTHR23315">
    <property type="entry name" value="U BOX DOMAIN-CONTAINING"/>
    <property type="match status" value="1"/>
</dbReference>
<dbReference type="InterPro" id="IPR000225">
    <property type="entry name" value="Armadillo"/>
</dbReference>
<dbReference type="Pfam" id="PF25598">
    <property type="entry name" value="ARM_PUB"/>
    <property type="match status" value="1"/>
</dbReference>
<dbReference type="GO" id="GO:0061630">
    <property type="term" value="F:ubiquitin protein ligase activity"/>
    <property type="evidence" value="ECO:0007669"/>
    <property type="project" value="UniProtKB-EC"/>
</dbReference>
<gene>
    <name evidence="9" type="ORF">KFK09_017094</name>
</gene>
<dbReference type="InterPro" id="IPR003613">
    <property type="entry name" value="Ubox_domain"/>
</dbReference>
<dbReference type="InterPro" id="IPR058678">
    <property type="entry name" value="ARM_PUB"/>
</dbReference>
<dbReference type="PROSITE" id="PS50176">
    <property type="entry name" value="ARM_REPEAT"/>
    <property type="match status" value="2"/>
</dbReference>
<dbReference type="AlphaFoldDB" id="A0A8T3B191"/>
<organism evidence="9 10">
    <name type="scientific">Dendrobium nobile</name>
    <name type="common">Orchid</name>
    <dbReference type="NCBI Taxonomy" id="94219"/>
    <lineage>
        <taxon>Eukaryota</taxon>
        <taxon>Viridiplantae</taxon>
        <taxon>Streptophyta</taxon>
        <taxon>Embryophyta</taxon>
        <taxon>Tracheophyta</taxon>
        <taxon>Spermatophyta</taxon>
        <taxon>Magnoliopsida</taxon>
        <taxon>Liliopsida</taxon>
        <taxon>Asparagales</taxon>
        <taxon>Orchidaceae</taxon>
        <taxon>Epidendroideae</taxon>
        <taxon>Malaxideae</taxon>
        <taxon>Dendrobiinae</taxon>
        <taxon>Dendrobium</taxon>
    </lineage>
</organism>
<evidence type="ECO:0000256" key="1">
    <source>
        <dbReference type="ARBA" id="ARBA00000900"/>
    </source>
</evidence>
<feature type="repeat" description="ARM" evidence="7">
    <location>
        <begin position="570"/>
        <end position="614"/>
    </location>
</feature>
<evidence type="ECO:0000256" key="3">
    <source>
        <dbReference type="ARBA" id="ARBA00012483"/>
    </source>
</evidence>
<protein>
    <recommendedName>
        <fullName evidence="3">RING-type E3 ubiquitin transferase</fullName>
        <ecNumber evidence="3">2.3.2.27</ecNumber>
    </recommendedName>
</protein>
<evidence type="ECO:0000313" key="10">
    <source>
        <dbReference type="Proteomes" id="UP000829196"/>
    </source>
</evidence>
<dbReference type="SMR" id="A0A8T3B191"/>
<comment type="pathway">
    <text evidence="2">Protein modification; protein ubiquitination.</text>
</comment>
<evidence type="ECO:0000256" key="4">
    <source>
        <dbReference type="ARBA" id="ARBA00022679"/>
    </source>
</evidence>
<dbReference type="InterPro" id="IPR045210">
    <property type="entry name" value="RING-Ubox_PUB"/>
</dbReference>
<evidence type="ECO:0000256" key="5">
    <source>
        <dbReference type="ARBA" id="ARBA00022737"/>
    </source>
</evidence>
<dbReference type="SMART" id="SM00504">
    <property type="entry name" value="Ubox"/>
    <property type="match status" value="1"/>
</dbReference>
<keyword evidence="6" id="KW-0833">Ubl conjugation pathway</keyword>
<accession>A0A8T3B191</accession>
<evidence type="ECO:0000256" key="2">
    <source>
        <dbReference type="ARBA" id="ARBA00004906"/>
    </source>
</evidence>
<dbReference type="Pfam" id="PF04564">
    <property type="entry name" value="U-box"/>
    <property type="match status" value="1"/>
</dbReference>
<evidence type="ECO:0000313" key="9">
    <source>
        <dbReference type="EMBL" id="KAI0502147.1"/>
    </source>
</evidence>
<dbReference type="FunFam" id="1.25.10.10:FF:000485">
    <property type="entry name" value="RING-type E3 ubiquitin transferase"/>
    <property type="match status" value="1"/>
</dbReference>
<dbReference type="PANTHER" id="PTHR23315:SF307">
    <property type="entry name" value="U-BOX DOMAIN-CONTAINING PROTEIN 19"/>
    <property type="match status" value="1"/>
</dbReference>
<feature type="domain" description="U-box" evidence="8">
    <location>
        <begin position="299"/>
        <end position="373"/>
    </location>
</feature>
<dbReference type="EC" id="2.3.2.27" evidence="3"/>
<dbReference type="Gene3D" id="3.30.40.10">
    <property type="entry name" value="Zinc/RING finger domain, C3HC4 (zinc finger)"/>
    <property type="match status" value="1"/>
</dbReference>
<reference evidence="9" key="1">
    <citation type="journal article" date="2022" name="Front. Genet.">
        <title>Chromosome-Scale Assembly of the Dendrobium nobile Genome Provides Insights Into the Molecular Mechanism of the Biosynthesis of the Medicinal Active Ingredient of Dendrobium.</title>
        <authorList>
            <person name="Xu Q."/>
            <person name="Niu S.-C."/>
            <person name="Li K.-L."/>
            <person name="Zheng P.-J."/>
            <person name="Zhang X.-J."/>
            <person name="Jia Y."/>
            <person name="Liu Y."/>
            <person name="Niu Y.-X."/>
            <person name="Yu L.-H."/>
            <person name="Chen D.-F."/>
            <person name="Zhang G.-Q."/>
        </authorList>
    </citation>
    <scope>NUCLEOTIDE SEQUENCE</scope>
    <source>
        <tissue evidence="9">Leaf</tissue>
    </source>
</reference>
<dbReference type="CDD" id="cd16664">
    <property type="entry name" value="RING-Ubox_PUB"/>
    <property type="match status" value="1"/>
</dbReference>
<sequence>MYCFLLPCFNRHRIRKVTLLLMTHYTFSDRRFLSFPAINPCSAVSPAALLADLSTLAADIDVIGRRQTGNFGTHRRAAREAFRYATIIVAFLDDLRPFSTALTRSAVLGLSDLHVTLQKLRLLLADCARGGARLWILLNANRIAGEFRVLLRSVSIALEFIPLDSVDLSAEIKDLVRLLAGQARRVEVGVERVDELAGRSVRSMLKQFQSGESPDPNDLRRVLNHLKITSWIDCFAEVAFLEEEIFAEERNGEATLLWSSMGLMVYSLVVLFDKTANDKSRKIEECFRRQESSVTVEKLNADDLRCPISLELMKDPVTVSTGQTYDRSSILRWLKSGNQTCPVTGEVLANADLIPNFIIRHLISLYCHENGILTAHHGKARKRDLSKTLSPASPAAVGAIRMATTVLVGKLATGESEKKNMASYEIRILSKSNIFNRICLVEAGAVKWLLSVLSSSSDPTLQDNAIAALLNLSKHHSGRTDIFEAGGLPPVVQVMRFGHKIESQKNAAAVLFYLSAMEACREAIGEIHEAIPSLVQLLKNGTYRAKKNAIVTIYSLLLFSGNQAKILAADTVAVIAELLESEEDEEDLVTDCVGVLAKIAERPDGTNEILKSCVLSHLVHVLRSSSSSSGREYCVSALLSICKNGGDKAMSLLEKMPLLMPSLYSLLSDGSRQASKKARSLLNYIHQFNDQRYSPVLAFHDPIVHAL</sequence>
<dbReference type="GO" id="GO:0010029">
    <property type="term" value="P:regulation of seed germination"/>
    <property type="evidence" value="ECO:0007669"/>
    <property type="project" value="UniProtKB-ARBA"/>
</dbReference>
<keyword evidence="5" id="KW-0677">Repeat</keyword>
<dbReference type="SUPFAM" id="SSF57850">
    <property type="entry name" value="RING/U-box"/>
    <property type="match status" value="1"/>
</dbReference>